<gene>
    <name evidence="2" type="ORF">CDEB00056_LOCUS9166</name>
</gene>
<reference evidence="2" key="1">
    <citation type="submission" date="2021-01" db="EMBL/GenBank/DDBJ databases">
        <authorList>
            <person name="Corre E."/>
            <person name="Pelletier E."/>
            <person name="Niang G."/>
            <person name="Scheremetjew M."/>
            <person name="Finn R."/>
            <person name="Kale V."/>
            <person name="Holt S."/>
            <person name="Cochrane G."/>
            <person name="Meng A."/>
            <person name="Brown T."/>
            <person name="Cohen L."/>
        </authorList>
    </citation>
    <scope>NUCLEOTIDE SEQUENCE</scope>
    <source>
        <strain evidence="2">MM31A-1</strain>
    </source>
</reference>
<proteinExistence type="predicted"/>
<sequence length="317" mass="35644">MSRVLFVISLSMKILALLLYPLRFLSTVIFPPGEFDDISSKDASKRAAVTFVAMMNQTYIKPRRNNNNSGNGHEHGHGHGHVADNIPPPSFDQIRHSGYCLARISFRTLLMKKWKQVFWICYGEHCETLLFFKTKEKFEDWIMNPHLNSTQREKMVKLRIDFNNSADERLGIKGYQVSALKRKRYSSGGLLHQFKLDKWRDNGPSIAAAFGSESQKESEELHMIVREMVRISPRSSTFDGMASSHGDDASGHFSIGQSVAWDCNSSAGDSVYSAKSYRSERSTSSSTSKGKYVIGNVRAAVSNSIRKMEGGITGEQK</sequence>
<feature type="region of interest" description="Disordered" evidence="1">
    <location>
        <begin position="61"/>
        <end position="82"/>
    </location>
</feature>
<dbReference type="AlphaFoldDB" id="A0A7S3Q352"/>
<evidence type="ECO:0000313" key="2">
    <source>
        <dbReference type="EMBL" id="CAE0464325.1"/>
    </source>
</evidence>
<organism evidence="2">
    <name type="scientific">Chaetoceros debilis</name>
    <dbReference type="NCBI Taxonomy" id="122233"/>
    <lineage>
        <taxon>Eukaryota</taxon>
        <taxon>Sar</taxon>
        <taxon>Stramenopiles</taxon>
        <taxon>Ochrophyta</taxon>
        <taxon>Bacillariophyta</taxon>
        <taxon>Coscinodiscophyceae</taxon>
        <taxon>Chaetocerotophycidae</taxon>
        <taxon>Chaetocerotales</taxon>
        <taxon>Chaetocerotaceae</taxon>
        <taxon>Chaetoceros</taxon>
    </lineage>
</organism>
<protein>
    <submittedName>
        <fullName evidence="2">Uncharacterized protein</fullName>
    </submittedName>
</protein>
<evidence type="ECO:0000256" key="1">
    <source>
        <dbReference type="SAM" id="MobiDB-lite"/>
    </source>
</evidence>
<name>A0A7S3Q352_9STRA</name>
<dbReference type="EMBL" id="HBIO01011787">
    <property type="protein sequence ID" value="CAE0464325.1"/>
    <property type="molecule type" value="Transcribed_RNA"/>
</dbReference>
<accession>A0A7S3Q352</accession>